<keyword evidence="1" id="KW-0732">Signal</keyword>
<name>A0A4V1IZL3_ROZAC</name>
<proteinExistence type="predicted"/>
<organism evidence="2 3">
    <name type="scientific">Rozella allomycis (strain CSF55)</name>
    <dbReference type="NCBI Taxonomy" id="988480"/>
    <lineage>
        <taxon>Eukaryota</taxon>
        <taxon>Fungi</taxon>
        <taxon>Fungi incertae sedis</taxon>
        <taxon>Cryptomycota</taxon>
        <taxon>Cryptomycota incertae sedis</taxon>
        <taxon>Rozella</taxon>
    </lineage>
</organism>
<evidence type="ECO:0000313" key="3">
    <source>
        <dbReference type="Proteomes" id="UP000281549"/>
    </source>
</evidence>
<protein>
    <submittedName>
        <fullName evidence="2">Uncharacterized protein</fullName>
    </submittedName>
</protein>
<feature type="signal peptide" evidence="1">
    <location>
        <begin position="1"/>
        <end position="19"/>
    </location>
</feature>
<accession>A0A4V1IZL3</accession>
<reference evidence="3" key="1">
    <citation type="journal article" date="2018" name="Nat. Microbiol.">
        <title>Leveraging single-cell genomics to expand the fungal tree of life.</title>
        <authorList>
            <person name="Ahrendt S.R."/>
            <person name="Quandt C.A."/>
            <person name="Ciobanu D."/>
            <person name="Clum A."/>
            <person name="Salamov A."/>
            <person name="Andreopoulos B."/>
            <person name="Cheng J.F."/>
            <person name="Woyke T."/>
            <person name="Pelin A."/>
            <person name="Henrissat B."/>
            <person name="Reynolds N.K."/>
            <person name="Benny G.L."/>
            <person name="Smith M.E."/>
            <person name="James T.Y."/>
            <person name="Grigoriev I.V."/>
        </authorList>
    </citation>
    <scope>NUCLEOTIDE SEQUENCE [LARGE SCALE GENOMIC DNA]</scope>
    <source>
        <strain evidence="3">CSF55</strain>
    </source>
</reference>
<dbReference type="EMBL" id="ML005453">
    <property type="protein sequence ID" value="RKP18459.1"/>
    <property type="molecule type" value="Genomic_DNA"/>
</dbReference>
<dbReference type="AlphaFoldDB" id="A0A4V1IZL3"/>
<sequence>MMKNFAFFFFTVVIGFVVAGNSFQDDLKSAISANSVEPVRKWLQMDWVEVNAAGLEAVAAALKSNNVNLANEIYSLNPWAMVLPSPDGGLIAQLEIKRFKDFFEKVMKYIPDDELGTTLMSVNIDYVLHEYEYELSESEDSEGLENLFKDKVDTLYRRIFASLLNSDFVKVVNLREKVEYLISKFSFKVDKHDVINAWIDRRVEMKTFLESKLTQKLTEKDTITYQKLFLMKGPTFSFSQFYYEIGKEAFETHLLERFARDARLRIFASFVHESDNFKPVNFIKCSSDNKAVHEFPHLDAYYPENSPFLFLTIRGSKTEYLKVTDENKKIELKKTDLLNDAVFADREAKLDLGIAPSIFIVNKYDSQQKIIEATFDGTDSYEFQIVHDGGLAPSA</sequence>
<gene>
    <name evidence="2" type="ORF">ROZALSC1DRAFT_29864</name>
</gene>
<evidence type="ECO:0000313" key="2">
    <source>
        <dbReference type="EMBL" id="RKP18459.1"/>
    </source>
</evidence>
<feature type="chain" id="PRO_5020545967" evidence="1">
    <location>
        <begin position="20"/>
        <end position="395"/>
    </location>
</feature>
<evidence type="ECO:0000256" key="1">
    <source>
        <dbReference type="SAM" id="SignalP"/>
    </source>
</evidence>
<dbReference type="Proteomes" id="UP000281549">
    <property type="component" value="Unassembled WGS sequence"/>
</dbReference>